<dbReference type="EMBL" id="BPVZ01000084">
    <property type="protein sequence ID" value="GKV29732.1"/>
    <property type="molecule type" value="Genomic_DNA"/>
</dbReference>
<organism evidence="9 10">
    <name type="scientific">Rubroshorea leprosula</name>
    <dbReference type="NCBI Taxonomy" id="152421"/>
    <lineage>
        <taxon>Eukaryota</taxon>
        <taxon>Viridiplantae</taxon>
        <taxon>Streptophyta</taxon>
        <taxon>Embryophyta</taxon>
        <taxon>Tracheophyta</taxon>
        <taxon>Spermatophyta</taxon>
        <taxon>Magnoliopsida</taxon>
        <taxon>eudicotyledons</taxon>
        <taxon>Gunneridae</taxon>
        <taxon>Pentapetalae</taxon>
        <taxon>rosids</taxon>
        <taxon>malvids</taxon>
        <taxon>Malvales</taxon>
        <taxon>Dipterocarpaceae</taxon>
        <taxon>Rubroshorea</taxon>
    </lineage>
</organism>
<evidence type="ECO:0000259" key="8">
    <source>
        <dbReference type="PROSITE" id="PS50066"/>
    </source>
</evidence>
<proteinExistence type="predicted"/>
<name>A0AAV5KY07_9ROSI</name>
<evidence type="ECO:0000256" key="5">
    <source>
        <dbReference type="ARBA" id="ARBA00023242"/>
    </source>
</evidence>
<keyword evidence="10" id="KW-1185">Reference proteome</keyword>
<evidence type="ECO:0000256" key="2">
    <source>
        <dbReference type="ARBA" id="ARBA00023015"/>
    </source>
</evidence>
<evidence type="ECO:0000313" key="9">
    <source>
        <dbReference type="EMBL" id="GKV29732.1"/>
    </source>
</evidence>
<accession>A0AAV5KY07</accession>
<dbReference type="PRINTS" id="PR00404">
    <property type="entry name" value="MADSDOMAIN"/>
</dbReference>
<evidence type="ECO:0000256" key="6">
    <source>
        <dbReference type="SAM" id="Coils"/>
    </source>
</evidence>
<dbReference type="Pfam" id="PF00319">
    <property type="entry name" value="SRF-TF"/>
    <property type="match status" value="1"/>
</dbReference>
<feature type="region of interest" description="Disordered" evidence="7">
    <location>
        <begin position="160"/>
        <end position="188"/>
    </location>
</feature>
<dbReference type="InterPro" id="IPR036879">
    <property type="entry name" value="TF_MADSbox_sf"/>
</dbReference>
<dbReference type="FunFam" id="3.40.1810.10:FF:000024">
    <property type="entry name" value="Agamous-like MADS-box protein AGL80"/>
    <property type="match status" value="1"/>
</dbReference>
<sequence>MTRKKVKLVWIANDAARKASLKKRRAGLIKKVGELTTLCGVRAFIVIYSPDEVEPSIWPSRSSIQQLLTRFHGLPEMERSKKMMNQETYMKERVAKIQDLMKRHQRRNKEAEATLLLHQVNGGKELGEFHVTELQGLLWMLDEISKEANKKIEYFQQDPVPTHEVGTPQRSRGEDMTRSTCGGPSVGLGSNVRGFPEPLVWDQWFIDMLNNENMGAGTSMGVPHQTYMGGSTIDDMVLPRHHSFLGGSDIGMLAHGNFKAPSTDIHGLQPHMMGFMGPYGGVPADMVLHHPFGNIGGNANINDNGFGTDINMGLGLQQFHLNYGSNSNNAAGNEMAGLPFGLFGSSSNSNNGTETENLLHFDFSKTWPSP</sequence>
<keyword evidence="6" id="KW-0175">Coiled coil</keyword>
<protein>
    <recommendedName>
        <fullName evidence="8">MADS-box domain-containing protein</fullName>
    </recommendedName>
</protein>
<dbReference type="InterPro" id="IPR002100">
    <property type="entry name" value="TF_MADSbox"/>
</dbReference>
<evidence type="ECO:0000313" key="10">
    <source>
        <dbReference type="Proteomes" id="UP001054252"/>
    </source>
</evidence>
<dbReference type="Proteomes" id="UP001054252">
    <property type="component" value="Unassembled WGS sequence"/>
</dbReference>
<dbReference type="PANTHER" id="PTHR11945">
    <property type="entry name" value="MADS BOX PROTEIN"/>
    <property type="match status" value="1"/>
</dbReference>
<evidence type="ECO:0000256" key="7">
    <source>
        <dbReference type="SAM" id="MobiDB-lite"/>
    </source>
</evidence>
<dbReference type="GO" id="GO:0005634">
    <property type="term" value="C:nucleus"/>
    <property type="evidence" value="ECO:0007669"/>
    <property type="project" value="UniProtKB-SubCell"/>
</dbReference>
<evidence type="ECO:0000256" key="4">
    <source>
        <dbReference type="ARBA" id="ARBA00023163"/>
    </source>
</evidence>
<reference evidence="9 10" key="1">
    <citation type="journal article" date="2021" name="Commun. Biol.">
        <title>The genome of Shorea leprosula (Dipterocarpaceae) highlights the ecological relevance of drought in aseasonal tropical rainforests.</title>
        <authorList>
            <person name="Ng K.K.S."/>
            <person name="Kobayashi M.J."/>
            <person name="Fawcett J.A."/>
            <person name="Hatakeyama M."/>
            <person name="Paape T."/>
            <person name="Ng C.H."/>
            <person name="Ang C.C."/>
            <person name="Tnah L.H."/>
            <person name="Lee C.T."/>
            <person name="Nishiyama T."/>
            <person name="Sese J."/>
            <person name="O'Brien M.J."/>
            <person name="Copetti D."/>
            <person name="Mohd Noor M.I."/>
            <person name="Ong R.C."/>
            <person name="Putra M."/>
            <person name="Sireger I.Z."/>
            <person name="Indrioko S."/>
            <person name="Kosugi Y."/>
            <person name="Izuno A."/>
            <person name="Isagi Y."/>
            <person name="Lee S.L."/>
            <person name="Shimizu K.K."/>
        </authorList>
    </citation>
    <scope>NUCLEOTIDE SEQUENCE [LARGE SCALE GENOMIC DNA]</scope>
    <source>
        <strain evidence="9">214</strain>
    </source>
</reference>
<dbReference type="PROSITE" id="PS50066">
    <property type="entry name" value="MADS_BOX_2"/>
    <property type="match status" value="1"/>
</dbReference>
<gene>
    <name evidence="9" type="ORF">SLEP1_g38633</name>
</gene>
<dbReference type="SUPFAM" id="SSF55455">
    <property type="entry name" value="SRF-like"/>
    <property type="match status" value="1"/>
</dbReference>
<dbReference type="CDD" id="cd00266">
    <property type="entry name" value="MADS_SRF_like"/>
    <property type="match status" value="1"/>
</dbReference>
<feature type="domain" description="MADS-box" evidence="8">
    <location>
        <begin position="1"/>
        <end position="49"/>
    </location>
</feature>
<dbReference type="AlphaFoldDB" id="A0AAV5KY07"/>
<keyword evidence="3" id="KW-0238">DNA-binding</keyword>
<evidence type="ECO:0000256" key="3">
    <source>
        <dbReference type="ARBA" id="ARBA00023125"/>
    </source>
</evidence>
<keyword evidence="4" id="KW-0804">Transcription</keyword>
<dbReference type="GO" id="GO:0000978">
    <property type="term" value="F:RNA polymerase II cis-regulatory region sequence-specific DNA binding"/>
    <property type="evidence" value="ECO:0007669"/>
    <property type="project" value="TreeGrafter"/>
</dbReference>
<keyword evidence="2" id="KW-0805">Transcription regulation</keyword>
<dbReference type="GO" id="GO:0045944">
    <property type="term" value="P:positive regulation of transcription by RNA polymerase II"/>
    <property type="evidence" value="ECO:0007669"/>
    <property type="project" value="InterPro"/>
</dbReference>
<dbReference type="GO" id="GO:0046983">
    <property type="term" value="F:protein dimerization activity"/>
    <property type="evidence" value="ECO:0007669"/>
    <property type="project" value="InterPro"/>
</dbReference>
<dbReference type="SMART" id="SM00432">
    <property type="entry name" value="MADS"/>
    <property type="match status" value="1"/>
</dbReference>
<comment type="subcellular location">
    <subcellularLocation>
        <location evidence="1">Nucleus</location>
    </subcellularLocation>
</comment>
<comment type="caution">
    <text evidence="9">The sequence shown here is derived from an EMBL/GenBank/DDBJ whole genome shotgun (WGS) entry which is preliminary data.</text>
</comment>
<dbReference type="GO" id="GO:0000981">
    <property type="term" value="F:DNA-binding transcription factor activity, RNA polymerase II-specific"/>
    <property type="evidence" value="ECO:0007669"/>
    <property type="project" value="InterPro"/>
</dbReference>
<evidence type="ECO:0000256" key="1">
    <source>
        <dbReference type="ARBA" id="ARBA00004123"/>
    </source>
</evidence>
<feature type="coiled-coil region" evidence="6">
    <location>
        <begin position="94"/>
        <end position="121"/>
    </location>
</feature>
<dbReference type="PANTHER" id="PTHR11945:SF521">
    <property type="entry name" value="AGAMOUS-LIKE 48-RELATED"/>
    <property type="match status" value="1"/>
</dbReference>
<dbReference type="InterPro" id="IPR033897">
    <property type="entry name" value="SRF-like_MADS-box"/>
</dbReference>
<dbReference type="Gene3D" id="3.40.1810.10">
    <property type="entry name" value="Transcription factor, MADS-box"/>
    <property type="match status" value="1"/>
</dbReference>
<keyword evidence="5" id="KW-0539">Nucleus</keyword>